<accession>A0A451AXH9</accession>
<dbReference type="EMBL" id="CAADGD010000036">
    <property type="protein sequence ID" value="VFK70712.1"/>
    <property type="molecule type" value="Genomic_DNA"/>
</dbReference>
<proteinExistence type="predicted"/>
<reference evidence="2" key="1">
    <citation type="submission" date="2019-02" db="EMBL/GenBank/DDBJ databases">
        <authorList>
            <person name="Gruber-Vodicka R. H."/>
            <person name="Seah K. B. B."/>
        </authorList>
    </citation>
    <scope>NUCLEOTIDE SEQUENCE</scope>
    <source>
        <strain evidence="2">BECK_BY19</strain>
        <strain evidence="1">BECK_BY8</strain>
    </source>
</reference>
<dbReference type="EMBL" id="CAADFZ010000029">
    <property type="protein sequence ID" value="VFK63078.1"/>
    <property type="molecule type" value="Genomic_DNA"/>
</dbReference>
<evidence type="ECO:0000313" key="1">
    <source>
        <dbReference type="EMBL" id="VFK63078.1"/>
    </source>
</evidence>
<name>A0A451AXH9_9GAMM</name>
<protein>
    <submittedName>
        <fullName evidence="2">Ribonuclease toxin, BrnT, of type II toxin-antitoxin system</fullName>
    </submittedName>
</protein>
<organism evidence="2">
    <name type="scientific">Candidatus Kentrum sp. UNK</name>
    <dbReference type="NCBI Taxonomy" id="2126344"/>
    <lineage>
        <taxon>Bacteria</taxon>
        <taxon>Pseudomonadati</taxon>
        <taxon>Pseudomonadota</taxon>
        <taxon>Gammaproteobacteria</taxon>
        <taxon>Candidatus Kentrum</taxon>
    </lineage>
</organism>
<gene>
    <name evidence="1" type="ORF">BECKUNK1418G_GA0071005_102913</name>
    <name evidence="2" type="ORF">BECKUNK1418H_GA0071006_103613</name>
</gene>
<sequence length="100" mass="11787">MVYDIQQRKSITWNPSKNDLLKMQRGITFEEVMFHMQADDIIETFDHPNQKRYPGQRIHAIAIKNYVYLVPFVESENEVFLKTIIPSRKAAKQYKGVKNG</sequence>
<dbReference type="AlphaFoldDB" id="A0A451AXH9"/>
<evidence type="ECO:0000313" key="2">
    <source>
        <dbReference type="EMBL" id="VFK70712.1"/>
    </source>
</evidence>